<dbReference type="Gene3D" id="2.70.40.10">
    <property type="match status" value="1"/>
</dbReference>
<dbReference type="PANTHER" id="PTHR11241">
    <property type="entry name" value="DEOXYURIDINE 5'-TRIPHOSPHATE NUCLEOTIDOHYDROLASE"/>
    <property type="match status" value="1"/>
</dbReference>
<dbReference type="InterPro" id="IPR008181">
    <property type="entry name" value="dUTPase"/>
</dbReference>
<dbReference type="InterPro" id="IPR036157">
    <property type="entry name" value="dUTPase-like_sf"/>
</dbReference>
<dbReference type="GO" id="GO:0046081">
    <property type="term" value="P:dUTP catabolic process"/>
    <property type="evidence" value="ECO:0007669"/>
    <property type="project" value="InterPro"/>
</dbReference>
<protein>
    <recommendedName>
        <fullName evidence="2">dUTP diphosphatase</fullName>
        <ecNumber evidence="2">3.6.1.23</ecNumber>
    </recommendedName>
</protein>
<dbReference type="InterPro" id="IPR033704">
    <property type="entry name" value="dUTPase_trimeric"/>
</dbReference>
<dbReference type="EC" id="3.6.1.23" evidence="2"/>
<dbReference type="SUPFAM" id="SSF51283">
    <property type="entry name" value="dUTPase-like"/>
    <property type="match status" value="1"/>
</dbReference>
<evidence type="ECO:0000256" key="4">
    <source>
        <dbReference type="ARBA" id="ARBA00023080"/>
    </source>
</evidence>
<dbReference type="Pfam" id="PF00692">
    <property type="entry name" value="dUTPase"/>
    <property type="match status" value="1"/>
</dbReference>
<dbReference type="InterPro" id="IPR029054">
    <property type="entry name" value="dUTPase-like"/>
</dbReference>
<keyword evidence="4" id="KW-0546">Nucleotide metabolism</keyword>
<evidence type="ECO:0000256" key="1">
    <source>
        <dbReference type="ARBA" id="ARBA00006581"/>
    </source>
</evidence>
<proteinExistence type="inferred from homology"/>
<organism evidence="6">
    <name type="scientific">Myoviridae sp. ctwwN25</name>
    <dbReference type="NCBI Taxonomy" id="2825209"/>
    <lineage>
        <taxon>Viruses</taxon>
        <taxon>Duplodnaviria</taxon>
        <taxon>Heunggongvirae</taxon>
        <taxon>Uroviricota</taxon>
        <taxon>Caudoviricetes</taxon>
    </lineage>
</organism>
<dbReference type="GO" id="GO:0004170">
    <property type="term" value="F:dUTP diphosphatase activity"/>
    <property type="evidence" value="ECO:0007669"/>
    <property type="project" value="UniProtKB-EC"/>
</dbReference>
<dbReference type="CDD" id="cd07557">
    <property type="entry name" value="trimeric_dUTPase"/>
    <property type="match status" value="1"/>
</dbReference>
<sequence length="145" mass="16249">MSLDLKVKYFSPLDVKLEYVDGKSDWIDLRSAVDVELATGDFMLIPLGIAMEIPIGYEAHIVPRSSTFKNYGILQTNGIGIIDESYSGDNDQWMMPVFATRPTKICKGDRICQFRLFKHQPELEFTAVDHLDGPDRGGFGSTGKQ</sequence>
<dbReference type="GO" id="GO:0000287">
    <property type="term" value="F:magnesium ion binding"/>
    <property type="evidence" value="ECO:0007669"/>
    <property type="project" value="InterPro"/>
</dbReference>
<dbReference type="EMBL" id="BK015472">
    <property type="protein sequence ID" value="DAE08532.1"/>
    <property type="molecule type" value="Genomic_DNA"/>
</dbReference>
<dbReference type="GO" id="GO:0006226">
    <property type="term" value="P:dUMP biosynthetic process"/>
    <property type="evidence" value="ECO:0007669"/>
    <property type="project" value="InterPro"/>
</dbReference>
<feature type="domain" description="dUTPase-like" evidence="5">
    <location>
        <begin position="28"/>
        <end position="143"/>
    </location>
</feature>
<reference evidence="6" key="1">
    <citation type="journal article" date="2021" name="Proc. Natl. Acad. Sci. U.S.A.">
        <title>A Catalog of Tens of Thousands of Viruses from Human Metagenomes Reveals Hidden Associations with Chronic Diseases.</title>
        <authorList>
            <person name="Tisza M.J."/>
            <person name="Buck C.B."/>
        </authorList>
    </citation>
    <scope>NUCLEOTIDE SEQUENCE</scope>
    <source>
        <strain evidence="6">CtwwN25</strain>
    </source>
</reference>
<evidence type="ECO:0000313" key="6">
    <source>
        <dbReference type="EMBL" id="DAE08532.1"/>
    </source>
</evidence>
<dbReference type="PANTHER" id="PTHR11241:SF0">
    <property type="entry name" value="DEOXYURIDINE 5'-TRIPHOSPHATE NUCLEOTIDOHYDROLASE"/>
    <property type="match status" value="1"/>
</dbReference>
<evidence type="ECO:0000256" key="3">
    <source>
        <dbReference type="ARBA" id="ARBA00022801"/>
    </source>
</evidence>
<evidence type="ECO:0000256" key="2">
    <source>
        <dbReference type="ARBA" id="ARBA00012379"/>
    </source>
</evidence>
<name>A0A8S5PQM9_9CAUD</name>
<comment type="similarity">
    <text evidence="1">Belongs to the dUTPase family.</text>
</comment>
<keyword evidence="3" id="KW-0378">Hydrolase</keyword>
<evidence type="ECO:0000259" key="5">
    <source>
        <dbReference type="Pfam" id="PF00692"/>
    </source>
</evidence>
<accession>A0A8S5PQM9</accession>